<organism evidence="1 2">
    <name type="scientific">Fundicoccus ignavus</name>
    <dbReference type="NCBI Taxonomy" id="2664442"/>
    <lineage>
        <taxon>Bacteria</taxon>
        <taxon>Bacillati</taxon>
        <taxon>Bacillota</taxon>
        <taxon>Bacilli</taxon>
        <taxon>Lactobacillales</taxon>
        <taxon>Aerococcaceae</taxon>
        <taxon>Fundicoccus</taxon>
    </lineage>
</organism>
<reference evidence="1 2" key="1">
    <citation type="submission" date="2019-11" db="EMBL/GenBank/DDBJ databases">
        <title>Characterisation of Fundicoccus ignavus gen. nov. sp. nov., a novel genus of the family Aerococcaceae isolated from bulk tank milk.</title>
        <authorList>
            <person name="Siebert A."/>
            <person name="Huptas C."/>
            <person name="Wenning M."/>
            <person name="Scherer S."/>
            <person name="Doll E.V."/>
        </authorList>
    </citation>
    <scope>NUCLEOTIDE SEQUENCE [LARGE SCALE GENOMIC DNA]</scope>
    <source>
        <strain evidence="1 2">WS4759</strain>
    </source>
</reference>
<comment type="caution">
    <text evidence="1">The sequence shown here is derived from an EMBL/GenBank/DDBJ whole genome shotgun (WGS) entry which is preliminary data.</text>
</comment>
<sequence length="283" mass="30852">MTNRHAEIKLVAIDLDGTMLTNEKTLPQANIDAVHQAIQAGVQVVICTGRTLPGVRDVIAQLPFEGEDEFLILQNGAVTHRLHDLSIVSQTVLTREAREVLLDFARDFDEEGAQLVAFDQENMMLMSQLPASPIVENDSKVLSTPITVFSNEEFLAYEAFNKAMVLGEPHVLDGIRERLSESLLTHYSPVRSQPIIAEFLVKGVSKASGLKALTKQLGLEAANVMAIGDEMNDLEMIKWAGLGVAMGNAVEAIKAVADAVTTHNDEAGVAHAIERYILSEKKL</sequence>
<dbReference type="InterPro" id="IPR006379">
    <property type="entry name" value="HAD-SF_hydro_IIB"/>
</dbReference>
<evidence type="ECO:0000313" key="1">
    <source>
        <dbReference type="EMBL" id="MRI84410.1"/>
    </source>
</evidence>
<dbReference type="GO" id="GO:0005829">
    <property type="term" value="C:cytosol"/>
    <property type="evidence" value="ECO:0007669"/>
    <property type="project" value="TreeGrafter"/>
</dbReference>
<dbReference type="Gene3D" id="3.40.50.1000">
    <property type="entry name" value="HAD superfamily/HAD-like"/>
    <property type="match status" value="1"/>
</dbReference>
<dbReference type="PANTHER" id="PTHR10000:SF8">
    <property type="entry name" value="HAD SUPERFAMILY HYDROLASE-LIKE, TYPE 3"/>
    <property type="match status" value="1"/>
</dbReference>
<dbReference type="SFLD" id="SFLDS00003">
    <property type="entry name" value="Haloacid_Dehalogenase"/>
    <property type="match status" value="1"/>
</dbReference>
<dbReference type="SUPFAM" id="SSF56784">
    <property type="entry name" value="HAD-like"/>
    <property type="match status" value="1"/>
</dbReference>
<protein>
    <submittedName>
        <fullName evidence="1">Cof-type HAD-IIB family hydrolase</fullName>
    </submittedName>
</protein>
<dbReference type="Proteomes" id="UP000430975">
    <property type="component" value="Unassembled WGS sequence"/>
</dbReference>
<dbReference type="PANTHER" id="PTHR10000">
    <property type="entry name" value="PHOSPHOSERINE PHOSPHATASE"/>
    <property type="match status" value="1"/>
</dbReference>
<dbReference type="SFLD" id="SFLDG01144">
    <property type="entry name" value="C2.B.4:_PGP_Like"/>
    <property type="match status" value="1"/>
</dbReference>
<keyword evidence="2" id="KW-1185">Reference proteome</keyword>
<dbReference type="NCBIfam" id="TIGR01484">
    <property type="entry name" value="HAD-SF-IIB"/>
    <property type="match status" value="1"/>
</dbReference>
<dbReference type="GO" id="GO:0016791">
    <property type="term" value="F:phosphatase activity"/>
    <property type="evidence" value="ECO:0007669"/>
    <property type="project" value="TreeGrafter"/>
</dbReference>
<dbReference type="RefSeq" id="WP_153862905.1">
    <property type="nucleotide sequence ID" value="NZ_WJQS01000001.1"/>
</dbReference>
<gene>
    <name evidence="1" type="ORF">GIY09_00635</name>
</gene>
<dbReference type="GO" id="GO:0000287">
    <property type="term" value="F:magnesium ion binding"/>
    <property type="evidence" value="ECO:0007669"/>
    <property type="project" value="TreeGrafter"/>
</dbReference>
<proteinExistence type="predicted"/>
<dbReference type="SFLD" id="SFLDG01140">
    <property type="entry name" value="C2.B:_Phosphomannomutase_and_P"/>
    <property type="match status" value="1"/>
</dbReference>
<evidence type="ECO:0000313" key="2">
    <source>
        <dbReference type="Proteomes" id="UP000430975"/>
    </source>
</evidence>
<dbReference type="CDD" id="cd07516">
    <property type="entry name" value="HAD_Pase"/>
    <property type="match status" value="1"/>
</dbReference>
<keyword evidence="1" id="KW-0378">Hydrolase</keyword>
<dbReference type="InterPro" id="IPR000150">
    <property type="entry name" value="Cof"/>
</dbReference>
<dbReference type="InterPro" id="IPR036412">
    <property type="entry name" value="HAD-like_sf"/>
</dbReference>
<name>A0A6I2G9F2_9LACT</name>
<accession>A0A6I2G9F2</accession>
<dbReference type="InterPro" id="IPR023214">
    <property type="entry name" value="HAD_sf"/>
</dbReference>
<dbReference type="AlphaFoldDB" id="A0A6I2G9F2"/>
<dbReference type="EMBL" id="WJQS01000001">
    <property type="protein sequence ID" value="MRI84410.1"/>
    <property type="molecule type" value="Genomic_DNA"/>
</dbReference>
<dbReference type="Pfam" id="PF08282">
    <property type="entry name" value="Hydrolase_3"/>
    <property type="match status" value="1"/>
</dbReference>
<dbReference type="NCBIfam" id="TIGR00099">
    <property type="entry name" value="Cof-subfamily"/>
    <property type="match status" value="1"/>
</dbReference>
<dbReference type="Gene3D" id="3.30.1240.10">
    <property type="match status" value="1"/>
</dbReference>